<dbReference type="EC" id="2.7.1.23" evidence="8"/>
<dbReference type="RefSeq" id="WP_115551631.1">
    <property type="nucleotide sequence ID" value="NZ_CAONBV010000031.1"/>
</dbReference>
<accession>A0A3D8IDB6</accession>
<comment type="caution">
    <text evidence="8">Lacks conserved residue(s) required for the propagation of feature annotation.</text>
</comment>
<keyword evidence="1 8" id="KW-0808">Transferase</keyword>
<dbReference type="GO" id="GO:0005737">
    <property type="term" value="C:cytoplasm"/>
    <property type="evidence" value="ECO:0007669"/>
    <property type="project" value="UniProtKB-SubCell"/>
</dbReference>
<protein>
    <recommendedName>
        <fullName evidence="8">NAD kinase</fullName>
        <ecNumber evidence="8">2.7.1.23</ecNumber>
    </recommendedName>
    <alternativeName>
        <fullName evidence="8">ATP-dependent NAD kinase</fullName>
    </alternativeName>
</protein>
<feature type="binding site" evidence="8">
    <location>
        <begin position="187"/>
        <end position="192"/>
    </location>
    <ligand>
        <name>NAD(+)</name>
        <dbReference type="ChEBI" id="CHEBI:57540"/>
    </ligand>
</feature>
<dbReference type="SUPFAM" id="SSF111331">
    <property type="entry name" value="NAD kinase/diacylglycerol kinase-like"/>
    <property type="match status" value="1"/>
</dbReference>
<comment type="cofactor">
    <cofactor evidence="8">
        <name>a divalent metal cation</name>
        <dbReference type="ChEBI" id="CHEBI:60240"/>
    </cofactor>
</comment>
<evidence type="ECO:0000256" key="4">
    <source>
        <dbReference type="ARBA" id="ARBA00022840"/>
    </source>
</evidence>
<dbReference type="GO" id="GO:0051287">
    <property type="term" value="F:NAD binding"/>
    <property type="evidence" value="ECO:0007669"/>
    <property type="project" value="UniProtKB-ARBA"/>
</dbReference>
<feature type="active site" description="Proton acceptor" evidence="8">
    <location>
        <position position="72"/>
    </location>
</feature>
<dbReference type="PANTHER" id="PTHR20275:SF0">
    <property type="entry name" value="NAD KINASE"/>
    <property type="match status" value="1"/>
</dbReference>
<proteinExistence type="inferred from homology"/>
<keyword evidence="8" id="KW-0963">Cytoplasm</keyword>
<dbReference type="Gene3D" id="3.40.50.10330">
    <property type="entry name" value="Probable inorganic polyphosphate/atp-NAD kinase, domain 1"/>
    <property type="match status" value="1"/>
</dbReference>
<keyword evidence="10" id="KW-1185">Reference proteome</keyword>
<dbReference type="Proteomes" id="UP000256650">
    <property type="component" value="Unassembled WGS sequence"/>
</dbReference>
<keyword evidence="6 8" id="KW-0520">NAD</keyword>
<dbReference type="FunFam" id="2.60.200.30:FF:000009">
    <property type="entry name" value="Poly(P)/ATP NAD kinase"/>
    <property type="match status" value="1"/>
</dbReference>
<evidence type="ECO:0000256" key="7">
    <source>
        <dbReference type="ARBA" id="ARBA00047925"/>
    </source>
</evidence>
<feature type="binding site" evidence="8">
    <location>
        <position position="176"/>
    </location>
    <ligand>
        <name>NAD(+)</name>
        <dbReference type="ChEBI" id="CHEBI:57540"/>
    </ligand>
</feature>
<keyword evidence="2 8" id="KW-0547">Nucleotide-binding</keyword>
<dbReference type="InterPro" id="IPR016064">
    <property type="entry name" value="NAD/diacylglycerol_kinase_sf"/>
</dbReference>
<dbReference type="Pfam" id="PF01513">
    <property type="entry name" value="NAD_kinase"/>
    <property type="match status" value="1"/>
</dbReference>
<dbReference type="GO" id="GO:0003951">
    <property type="term" value="F:NAD+ kinase activity"/>
    <property type="evidence" value="ECO:0007669"/>
    <property type="project" value="UniProtKB-UniRule"/>
</dbReference>
<evidence type="ECO:0000313" key="9">
    <source>
        <dbReference type="EMBL" id="RDU63098.1"/>
    </source>
</evidence>
<keyword evidence="4 8" id="KW-0067">ATP-binding</keyword>
<comment type="caution">
    <text evidence="9">The sequence shown here is derived from an EMBL/GenBank/DDBJ whole genome shotgun (WGS) entry which is preliminary data.</text>
</comment>
<dbReference type="InterPro" id="IPR017437">
    <property type="entry name" value="ATP-NAD_kinase_PpnK-typ_C"/>
</dbReference>
<evidence type="ECO:0000256" key="6">
    <source>
        <dbReference type="ARBA" id="ARBA00023027"/>
    </source>
</evidence>
<dbReference type="Gene3D" id="2.60.200.30">
    <property type="entry name" value="Probable inorganic polyphosphate/atp-NAD kinase, domain 2"/>
    <property type="match status" value="1"/>
</dbReference>
<dbReference type="GO" id="GO:0006741">
    <property type="term" value="P:NADP+ biosynthetic process"/>
    <property type="evidence" value="ECO:0007669"/>
    <property type="project" value="UniProtKB-UniRule"/>
</dbReference>
<evidence type="ECO:0000256" key="3">
    <source>
        <dbReference type="ARBA" id="ARBA00022777"/>
    </source>
</evidence>
<feature type="binding site" evidence="8">
    <location>
        <begin position="72"/>
        <end position="73"/>
    </location>
    <ligand>
        <name>NAD(+)</name>
        <dbReference type="ChEBI" id="CHEBI:57540"/>
    </ligand>
</feature>
<feature type="binding site" evidence="8">
    <location>
        <position position="245"/>
    </location>
    <ligand>
        <name>NAD(+)</name>
        <dbReference type="ChEBI" id="CHEBI:57540"/>
    </ligand>
</feature>
<dbReference type="EMBL" id="NXLS01000004">
    <property type="protein sequence ID" value="RDU63098.1"/>
    <property type="molecule type" value="Genomic_DNA"/>
</dbReference>
<dbReference type="GO" id="GO:0019674">
    <property type="term" value="P:NAD+ metabolic process"/>
    <property type="evidence" value="ECO:0007669"/>
    <property type="project" value="InterPro"/>
</dbReference>
<comment type="function">
    <text evidence="8">Involved in the regulation of the intracellular balance of NAD and NADP, and is a key enzyme in the biosynthesis of NADP. Catalyzes specifically the phosphorylation on 2'-hydroxyl of the adenosine moiety of NAD to yield NADP.</text>
</comment>
<evidence type="ECO:0000313" key="10">
    <source>
        <dbReference type="Proteomes" id="UP000256650"/>
    </source>
</evidence>
<dbReference type="AlphaFoldDB" id="A0A3D8IDB6"/>
<dbReference type="InterPro" id="IPR017438">
    <property type="entry name" value="ATP-NAD_kinase_N"/>
</dbReference>
<evidence type="ECO:0000256" key="1">
    <source>
        <dbReference type="ARBA" id="ARBA00022679"/>
    </source>
</evidence>
<sequence>MNLNPPIHTLGVFLRPSTPELKAYFLEFQSLALDLGFNVILDSLSAGMIGMRGLNFEELCMQCDALISIGGDGTLISTARRSFAFGKPILGINMGHLGFLTDLQKDEVESFLPHLKTGNYNIANHMMLEGKIQNNQKNNASFFALNDIILTRLDEASMIYLKAYIDGEYFNAYYGDGLIIATPTGSTAYNISAGGAVVYPFSRNLLLTPICAHSLTQRPLILPSSFEIQVELGEQGRCNVVIDGQESKPLKFGEKIAIRVQDNGVKLIHNAHWDYFKILKEKFHWGDFE</sequence>
<comment type="similarity">
    <text evidence="8">Belongs to the NAD kinase family.</text>
</comment>
<dbReference type="InterPro" id="IPR002504">
    <property type="entry name" value="NADK"/>
</dbReference>
<dbReference type="PANTHER" id="PTHR20275">
    <property type="entry name" value="NAD KINASE"/>
    <property type="match status" value="1"/>
</dbReference>
<dbReference type="GeneID" id="82535745"/>
<evidence type="ECO:0000256" key="8">
    <source>
        <dbReference type="HAMAP-Rule" id="MF_00361"/>
    </source>
</evidence>
<name>A0A3D8IDB6_9HELI</name>
<evidence type="ECO:0000256" key="5">
    <source>
        <dbReference type="ARBA" id="ARBA00022857"/>
    </source>
</evidence>
<dbReference type="Pfam" id="PF20143">
    <property type="entry name" value="NAD_kinase_C"/>
    <property type="match status" value="1"/>
</dbReference>
<evidence type="ECO:0000256" key="2">
    <source>
        <dbReference type="ARBA" id="ARBA00022741"/>
    </source>
</evidence>
<comment type="subcellular location">
    <subcellularLocation>
        <location evidence="8">Cytoplasm</location>
    </subcellularLocation>
</comment>
<dbReference type="GO" id="GO:0005524">
    <property type="term" value="F:ATP binding"/>
    <property type="evidence" value="ECO:0007669"/>
    <property type="project" value="UniProtKB-KW"/>
</dbReference>
<keyword evidence="5 8" id="KW-0521">NADP</keyword>
<dbReference type="HAMAP" id="MF_00361">
    <property type="entry name" value="NAD_kinase"/>
    <property type="match status" value="1"/>
</dbReference>
<organism evidence="9 10">
    <name type="scientific">Helicobacter ganmani</name>
    <dbReference type="NCBI Taxonomy" id="60246"/>
    <lineage>
        <taxon>Bacteria</taxon>
        <taxon>Pseudomonadati</taxon>
        <taxon>Campylobacterota</taxon>
        <taxon>Epsilonproteobacteria</taxon>
        <taxon>Campylobacterales</taxon>
        <taxon>Helicobacteraceae</taxon>
        <taxon>Helicobacter</taxon>
    </lineage>
</organism>
<dbReference type="OrthoDB" id="9774737at2"/>
<reference evidence="9 10" key="1">
    <citation type="submission" date="2018-04" db="EMBL/GenBank/DDBJ databases">
        <title>Novel Campyloabacter and Helicobacter Species and Strains.</title>
        <authorList>
            <person name="Mannion A.J."/>
            <person name="Shen Z."/>
            <person name="Fox J.G."/>
        </authorList>
    </citation>
    <scope>NUCLEOTIDE SEQUENCE [LARGE SCALE GENOMIC DNA]</scope>
    <source>
        <strain evidence="9 10">MIT 99-5101</strain>
    </source>
</reference>
<feature type="binding site" evidence="8">
    <location>
        <begin position="146"/>
        <end position="147"/>
    </location>
    <ligand>
        <name>NAD(+)</name>
        <dbReference type="ChEBI" id="CHEBI:57540"/>
    </ligand>
</feature>
<comment type="catalytic activity">
    <reaction evidence="7 8">
        <text>NAD(+) + ATP = ADP + NADP(+) + H(+)</text>
        <dbReference type="Rhea" id="RHEA:18629"/>
        <dbReference type="ChEBI" id="CHEBI:15378"/>
        <dbReference type="ChEBI" id="CHEBI:30616"/>
        <dbReference type="ChEBI" id="CHEBI:57540"/>
        <dbReference type="ChEBI" id="CHEBI:58349"/>
        <dbReference type="ChEBI" id="CHEBI:456216"/>
        <dbReference type="EC" id="2.7.1.23"/>
    </reaction>
</comment>
<gene>
    <name evidence="8" type="primary">nadK</name>
    <name evidence="9" type="ORF">CQA43_05515</name>
</gene>
<keyword evidence="3 8" id="KW-0418">Kinase</keyword>
<dbReference type="GO" id="GO:0046872">
    <property type="term" value="F:metal ion binding"/>
    <property type="evidence" value="ECO:0007669"/>
    <property type="project" value="UniProtKB-UniRule"/>
</dbReference>